<name>A0A1I2IP62_9BACT</name>
<keyword evidence="1" id="KW-1133">Transmembrane helix</keyword>
<keyword evidence="1" id="KW-0812">Transmembrane</keyword>
<reference evidence="2 3" key="1">
    <citation type="submission" date="2016-10" db="EMBL/GenBank/DDBJ databases">
        <authorList>
            <person name="de Groot N.N."/>
        </authorList>
    </citation>
    <scope>NUCLEOTIDE SEQUENCE [LARGE SCALE GENOMIC DNA]</scope>
    <source>
        <strain evidence="2 3">CGMCC 1.9156</strain>
    </source>
</reference>
<organism evidence="2 3">
    <name type="scientific">Sunxiuqinia elliptica</name>
    <dbReference type="NCBI Taxonomy" id="655355"/>
    <lineage>
        <taxon>Bacteria</taxon>
        <taxon>Pseudomonadati</taxon>
        <taxon>Bacteroidota</taxon>
        <taxon>Bacteroidia</taxon>
        <taxon>Marinilabiliales</taxon>
        <taxon>Prolixibacteraceae</taxon>
        <taxon>Sunxiuqinia</taxon>
    </lineage>
</organism>
<sequence>MEQFHPSFPQNIQLFFCFNSLIYGIITTYSILHQWAQSLKKGAHSFHKSPHKVYTNQPPNKLLIRKEKPAMLLKKIRQSTKYHC</sequence>
<dbReference type="Proteomes" id="UP000198964">
    <property type="component" value="Unassembled WGS sequence"/>
</dbReference>
<gene>
    <name evidence="2" type="ORF">SAMN05216283_10676</name>
</gene>
<protein>
    <submittedName>
        <fullName evidence="2">Uncharacterized protein</fullName>
    </submittedName>
</protein>
<keyword evidence="1" id="KW-0472">Membrane</keyword>
<evidence type="ECO:0000256" key="1">
    <source>
        <dbReference type="SAM" id="Phobius"/>
    </source>
</evidence>
<dbReference type="STRING" id="655355.SAMN05216283_10676"/>
<dbReference type="EMBL" id="FONW01000006">
    <property type="protein sequence ID" value="SFF42301.1"/>
    <property type="molecule type" value="Genomic_DNA"/>
</dbReference>
<dbReference type="AlphaFoldDB" id="A0A1I2IP62"/>
<evidence type="ECO:0000313" key="2">
    <source>
        <dbReference type="EMBL" id="SFF42301.1"/>
    </source>
</evidence>
<accession>A0A1I2IP62</accession>
<feature type="transmembrane region" description="Helical" evidence="1">
    <location>
        <begin position="12"/>
        <end position="32"/>
    </location>
</feature>
<evidence type="ECO:0000313" key="3">
    <source>
        <dbReference type="Proteomes" id="UP000198964"/>
    </source>
</evidence>
<proteinExistence type="predicted"/>
<keyword evidence="3" id="KW-1185">Reference proteome</keyword>